<dbReference type="Pfam" id="PF03412">
    <property type="entry name" value="Peptidase_C39"/>
    <property type="match status" value="1"/>
</dbReference>
<evidence type="ECO:0000313" key="4">
    <source>
        <dbReference type="Proteomes" id="UP001375743"/>
    </source>
</evidence>
<gene>
    <name evidence="3" type="ORF">U1T56_03085</name>
</gene>
<dbReference type="InterPro" id="IPR005074">
    <property type="entry name" value="Peptidase_C39"/>
</dbReference>
<protein>
    <submittedName>
        <fullName evidence="3">C39 family peptidase</fullName>
    </submittedName>
</protein>
<dbReference type="CDD" id="cd02423">
    <property type="entry name" value="Peptidase_C39G"/>
    <property type="match status" value="1"/>
</dbReference>
<proteinExistence type="predicted"/>
<dbReference type="PROSITE" id="PS50990">
    <property type="entry name" value="PEPTIDASE_C39"/>
    <property type="match status" value="1"/>
</dbReference>
<dbReference type="Proteomes" id="UP001375743">
    <property type="component" value="Unassembled WGS sequence"/>
</dbReference>
<keyword evidence="4" id="KW-1185">Reference proteome</keyword>
<feature type="chain" id="PRO_5047063804" evidence="1">
    <location>
        <begin position="33"/>
        <end position="213"/>
    </location>
</feature>
<dbReference type="EMBL" id="JBBLZC010000002">
    <property type="protein sequence ID" value="MEK0082123.1"/>
    <property type="molecule type" value="Genomic_DNA"/>
</dbReference>
<organism evidence="3 4">
    <name type="scientific">Benzoatithermus flavus</name>
    <dbReference type="NCBI Taxonomy" id="3108223"/>
    <lineage>
        <taxon>Bacteria</taxon>
        <taxon>Pseudomonadati</taxon>
        <taxon>Pseudomonadota</taxon>
        <taxon>Alphaproteobacteria</taxon>
        <taxon>Geminicoccales</taxon>
        <taxon>Geminicoccaceae</taxon>
        <taxon>Benzoatithermus</taxon>
    </lineage>
</organism>
<dbReference type="RefSeq" id="WP_418157973.1">
    <property type="nucleotide sequence ID" value="NZ_JBBLZC010000002.1"/>
</dbReference>
<name>A0ABU8XLR0_9PROT</name>
<keyword evidence="1" id="KW-0732">Signal</keyword>
<reference evidence="3 4" key="1">
    <citation type="submission" date="2024-01" db="EMBL/GenBank/DDBJ databases">
        <title>Multi-omics insights into the function and evolution of sodium benzoate biodegradation pathways in Benzoatithermus flavus gen. nov., sp. nov. from hot spring.</title>
        <authorList>
            <person name="Hu C.-J."/>
            <person name="Li W.-J."/>
        </authorList>
    </citation>
    <scope>NUCLEOTIDE SEQUENCE [LARGE SCALE GENOMIC DNA]</scope>
    <source>
        <strain evidence="3 4">SYSU G07066</strain>
    </source>
</reference>
<evidence type="ECO:0000256" key="1">
    <source>
        <dbReference type="SAM" id="SignalP"/>
    </source>
</evidence>
<sequence length="213" mass="23690">MRVPRRETTCRRTACLVIGLFVAMLAPTTSQAKPVRSLFEQRREHVIVQQFDLSCGAAALTTLLNYQHGENLTEHEVAVRLIGREEYLANPTLVAAQQGFSLLDLKRVADSYGYEGIGYGRLTLDDLIAKAPIIVPISVFGYNHFVIFRGVLGDRVLLADPAYGNRTMRTDRFLDAWIDFGEIGKVGFVVAPPLGLEVPNLMAAKPEDFLILR</sequence>
<feature type="domain" description="Peptidase C39" evidence="2">
    <location>
        <begin position="49"/>
        <end position="184"/>
    </location>
</feature>
<comment type="caution">
    <text evidence="3">The sequence shown here is derived from an EMBL/GenBank/DDBJ whole genome shotgun (WGS) entry which is preliminary data.</text>
</comment>
<evidence type="ECO:0000313" key="3">
    <source>
        <dbReference type="EMBL" id="MEK0082123.1"/>
    </source>
</evidence>
<feature type="signal peptide" evidence="1">
    <location>
        <begin position="1"/>
        <end position="32"/>
    </location>
</feature>
<accession>A0ABU8XLR0</accession>
<evidence type="ECO:0000259" key="2">
    <source>
        <dbReference type="PROSITE" id="PS50990"/>
    </source>
</evidence>
<dbReference type="Gene3D" id="3.90.70.10">
    <property type="entry name" value="Cysteine proteinases"/>
    <property type="match status" value="1"/>
</dbReference>